<name>A0A941DFA9_9BURK</name>
<dbReference type="Proteomes" id="UP000680158">
    <property type="component" value="Unassembled WGS sequence"/>
</dbReference>
<organism evidence="1 2">
    <name type="scientific">Undibacterium baiyunense</name>
    <dbReference type="NCBI Taxonomy" id="2828731"/>
    <lineage>
        <taxon>Bacteria</taxon>
        <taxon>Pseudomonadati</taxon>
        <taxon>Pseudomonadota</taxon>
        <taxon>Betaproteobacteria</taxon>
        <taxon>Burkholderiales</taxon>
        <taxon>Oxalobacteraceae</taxon>
        <taxon>Undibacterium</taxon>
    </lineage>
</organism>
<gene>
    <name evidence="1" type="ORF">KDM92_07700</name>
</gene>
<dbReference type="EMBL" id="JAGSPM010000004">
    <property type="protein sequence ID" value="MBR7746460.1"/>
    <property type="molecule type" value="Genomic_DNA"/>
</dbReference>
<comment type="caution">
    <text evidence="1">The sequence shown here is derived from an EMBL/GenBank/DDBJ whole genome shotgun (WGS) entry which is preliminary data.</text>
</comment>
<dbReference type="RefSeq" id="WP_212683810.1">
    <property type="nucleotide sequence ID" value="NZ_JAGSPM010000004.1"/>
</dbReference>
<dbReference type="AlphaFoldDB" id="A0A941DFA9"/>
<sequence length="259" mass="29824">MFKTIRIFILLFILAAVSYSGYRAKTQSVEWKYTLMVNLYPINGDGSEIAEDYISRLTHDEFASIEQFMLTEAEKYGRTQHASIQIRLQRKLAKRPPAPPENANVLEVMWWSLQFRWWAYRNAKVQGPGTQVRLFVQYFDPQRQQVHHSTALQEGLIGQVNVFASTEMREKNNVVIAHEFLHTLGATDKYDMSTDFPMFPDGYAEPDKTPLHPQRFAEIMGGRLALNQFDAVIPSHLNRVVIGTKTAQEIRFLAKPDSN</sequence>
<proteinExistence type="predicted"/>
<keyword evidence="2" id="KW-1185">Reference proteome</keyword>
<accession>A0A941DFA9</accession>
<evidence type="ECO:0000313" key="2">
    <source>
        <dbReference type="Proteomes" id="UP000680158"/>
    </source>
</evidence>
<reference evidence="1 2" key="1">
    <citation type="submission" date="2021-04" db="EMBL/GenBank/DDBJ databases">
        <title>novel species isolated from subtropical streams in China.</title>
        <authorList>
            <person name="Lu H."/>
        </authorList>
    </citation>
    <scope>NUCLEOTIDE SEQUENCE [LARGE SCALE GENOMIC DNA]</scope>
    <source>
        <strain evidence="1 2">BYS107W</strain>
    </source>
</reference>
<protein>
    <submittedName>
        <fullName evidence="1">Uncharacterized protein</fullName>
    </submittedName>
</protein>
<evidence type="ECO:0000313" key="1">
    <source>
        <dbReference type="EMBL" id="MBR7746460.1"/>
    </source>
</evidence>